<feature type="coiled-coil region" evidence="1">
    <location>
        <begin position="712"/>
        <end position="753"/>
    </location>
</feature>
<dbReference type="GeneID" id="40527385"/>
<evidence type="ECO:0000259" key="3">
    <source>
        <dbReference type="Pfam" id="PF21685"/>
    </source>
</evidence>
<feature type="compositionally biased region" description="Polar residues" evidence="2">
    <location>
        <begin position="591"/>
        <end position="600"/>
    </location>
</feature>
<evidence type="ECO:0000313" key="5">
    <source>
        <dbReference type="Proteomes" id="UP000297152"/>
    </source>
</evidence>
<feature type="compositionally biased region" description="Basic and acidic residues" evidence="2">
    <location>
        <begin position="669"/>
        <end position="681"/>
    </location>
</feature>
<dbReference type="KEGG" id="vg:40527385"/>
<dbReference type="RefSeq" id="YP_009667024.1">
    <property type="nucleotide sequence ID" value="NC_043677.1"/>
</dbReference>
<dbReference type="GO" id="GO:0019028">
    <property type="term" value="C:viral capsid"/>
    <property type="evidence" value="ECO:0007669"/>
    <property type="project" value="UniProtKB-KW"/>
</dbReference>
<keyword evidence="5" id="KW-1185">Reference proteome</keyword>
<reference evidence="4 5" key="1">
    <citation type="submission" date="2009-04" db="EMBL/GenBank/DDBJ databases">
        <title>Characterization of mycovirus-like dsRNAs associated with a virus-like disease of Anthurium sp.</title>
        <authorList>
            <person name="Melzer M.J."/>
            <person name="Sether D.M."/>
            <person name="Borth W.B."/>
            <person name="Bushe B."/>
            <person name="Nelson S.C."/>
            <person name="Shintaku M."/>
            <person name="Sewake K.T."/>
            <person name="Hu J.S."/>
        </authorList>
    </citation>
    <scope>NUCLEOTIDE SEQUENCE [LARGE SCALE GENOMIC DNA]</scope>
    <source>
        <strain evidence="4 5">PHA</strain>
    </source>
</reference>
<dbReference type="InterPro" id="IPR049324">
    <property type="entry name" value="P2_N_fungal_virus"/>
</dbReference>
<feature type="region of interest" description="Disordered" evidence="2">
    <location>
        <begin position="591"/>
        <end position="681"/>
    </location>
</feature>
<accession>D9U544</accession>
<sequence length="997" mass="113287">MTILVRAKRGETREAALLRVKERHPDEHCIIEGEEEMSGETAGGRMEEILEEYNKDKSKILDAIGNIRKPWSEKVEIARKNIGISNNVNSVMSKDGGILSHSRPIALMGVCERELGKAFVLDDEMNWHIEKYYNIVSNIDESVWSRGTTAGVTYHDCVDFRDPESIINVTTSKSSFCEVRRLGINAGEILGQDMPDADKLARALKFPKLKEGLEPEERRASAAILKQTNMGQNHLTRLVRGVLLVLGAEIVGEKIKLNKDANTMEWLNYGPKAIMTVYQEKKGSAIWCSYPDRERYGSILPHFTGEWKCSGLPERIKSIKIPSDGDKVYVISLGAGKLEDVEVDANELRGALTTYAQSMACEEILDQAYCTGSMLLLHEFWPAFHLPSSICSSDLIRPAMATRHIIESHKRDWNLREAMVVAKYGADVIGLAIKEMMSSGWEHNTEDLSSAIGRIGAGNLGKRNGIYRWLADNITGEASGFIYNVDPFNSMREEVVVNVNKTSMLKYWWLNRVKEVGNGSLCAALLASDYTSIPTSCTDATSARELGFLRQVGVVKNGPLYKREIRLKKVDIDEGSKKTIESCIKEGKVSTMSGRISMQKNKMKEEERKRVKAEKEREKKREQEAQAQEEIKKEEERRKEEEKKKKESSRPGEGQVVAEGSGKFVPKKGRGESMEKDSKERGVLAKEAFRKSKGLKDFGEVKLDTEFIKATIEFDKEEIKRAAELKNKIEEDERKTRERRSQTQEKLVELRKESKNDEEFCSALFETDELAKKSEFWQKQKSEWVRESAFLIKYWRKRKISEEQITELSGLMEAIFPITSLHIGPAGKERKEIVRLVGTIIGILSMGSDQQGPWCKSHFIVQCWGWKVKGRWLSKDHCNMVAGLLGELFEAKKKLRTLDNERWSTWSRGYFGGLIELMGNTETSKMEEDIKSGKGGNFIRETCKWLNLKVPEWQMSDGGVKPERTYLQIIGMGGATPRREIRRDRSEFTEEQRAVCD</sequence>
<evidence type="ECO:0000256" key="2">
    <source>
        <dbReference type="SAM" id="MobiDB-lite"/>
    </source>
</evidence>
<feature type="domain" description="Capsid protein N-terminal" evidence="3">
    <location>
        <begin position="215"/>
        <end position="411"/>
    </location>
</feature>
<feature type="compositionally biased region" description="Basic and acidic residues" evidence="2">
    <location>
        <begin position="602"/>
        <end position="650"/>
    </location>
</feature>
<evidence type="ECO:0000256" key="1">
    <source>
        <dbReference type="SAM" id="Coils"/>
    </source>
</evidence>
<dbReference type="Proteomes" id="UP000297152">
    <property type="component" value="Genome"/>
</dbReference>
<proteinExistence type="predicted"/>
<protein>
    <submittedName>
        <fullName evidence="4">Coat protein</fullName>
    </submittedName>
</protein>
<keyword evidence="4" id="KW-0946">Virion</keyword>
<dbReference type="Pfam" id="PF21685">
    <property type="entry name" value="Fungal_virus_P2_N"/>
    <property type="match status" value="1"/>
</dbReference>
<name>D9U544_9VIRU</name>
<dbReference type="EMBL" id="FJ899676">
    <property type="protein sequence ID" value="ACU11564.1"/>
    <property type="molecule type" value="Genomic_RNA"/>
</dbReference>
<keyword evidence="1" id="KW-0175">Coiled coil</keyword>
<evidence type="ECO:0000313" key="4">
    <source>
        <dbReference type="EMBL" id="ACU11564.1"/>
    </source>
</evidence>
<keyword evidence="4" id="KW-0167">Capsid protein</keyword>
<organism evidence="4 5">
    <name type="scientific">Anthurium mosaic-associated virus</name>
    <dbReference type="NCBI Taxonomy" id="664255"/>
    <lineage>
        <taxon>Viruses</taxon>
        <taxon>Riboviria</taxon>
        <taxon>Orthornavirae</taxon>
        <taxon>Duplornaviricota</taxon>
        <taxon>Chrymotiviricetes</taxon>
        <taxon>Ghabrivirales</taxon>
        <taxon>Alphatotivirineae</taxon>
        <taxon>Chrysoviridae</taxon>
        <taxon>Alphachrysovirus</taxon>
        <taxon>Alphachrysovirus anthurii</taxon>
    </lineage>
</organism>